<evidence type="ECO:0000256" key="4">
    <source>
        <dbReference type="ARBA" id="ARBA00023125"/>
    </source>
</evidence>
<evidence type="ECO:0000256" key="2">
    <source>
        <dbReference type="ARBA" id="ARBA00011738"/>
    </source>
</evidence>
<evidence type="ECO:0000256" key="3">
    <source>
        <dbReference type="ARBA" id="ARBA00023015"/>
    </source>
</evidence>
<keyword evidence="6" id="KW-0539">Nucleus</keyword>
<evidence type="ECO:0000256" key="5">
    <source>
        <dbReference type="ARBA" id="ARBA00023163"/>
    </source>
</evidence>
<dbReference type="FunFam" id="4.10.280.10:FF:000096">
    <property type="entry name" value="Basic helix-loop-helix (BHLH) DNA-binding superfamily protein"/>
    <property type="match status" value="1"/>
</dbReference>
<dbReference type="AlphaFoldDB" id="A0A438KGR9"/>
<proteinExistence type="predicted"/>
<feature type="compositionally biased region" description="Low complexity" evidence="7">
    <location>
        <begin position="113"/>
        <end position="124"/>
    </location>
</feature>
<dbReference type="Gene3D" id="4.10.280.10">
    <property type="entry name" value="Helix-loop-helix DNA-binding domain"/>
    <property type="match status" value="1"/>
</dbReference>
<comment type="caution">
    <text evidence="9">The sequence shown here is derived from an EMBL/GenBank/DDBJ whole genome shotgun (WGS) entry which is preliminary data.</text>
</comment>
<accession>A0A438KGR9</accession>
<evidence type="ECO:0000256" key="6">
    <source>
        <dbReference type="ARBA" id="ARBA00023242"/>
    </source>
</evidence>
<feature type="region of interest" description="Disordered" evidence="7">
    <location>
        <begin position="102"/>
        <end position="128"/>
    </location>
</feature>
<protein>
    <submittedName>
        <fullName evidence="9">Transcription factor FER-like IRON DEFICIENCY-INDUCED TRANSCRIPTION FACTOR</fullName>
    </submittedName>
</protein>
<dbReference type="InterPro" id="IPR051358">
    <property type="entry name" value="TF_AMS/ICE1/BHLH6-like"/>
</dbReference>
<comment type="subunit">
    <text evidence="2">Homodimer.</text>
</comment>
<dbReference type="PANTHER" id="PTHR31945:SF17">
    <property type="entry name" value="TRANSCRIPTION FACTOR FER-LIKE IRON DEFICIENCY-INDUCED TRANSCRIPTION FACTOR"/>
    <property type="match status" value="1"/>
</dbReference>
<evidence type="ECO:0000313" key="10">
    <source>
        <dbReference type="Proteomes" id="UP000288805"/>
    </source>
</evidence>
<dbReference type="Pfam" id="PF00010">
    <property type="entry name" value="HLH"/>
    <property type="match status" value="1"/>
</dbReference>
<evidence type="ECO:0000256" key="7">
    <source>
        <dbReference type="SAM" id="MobiDB-lite"/>
    </source>
</evidence>
<dbReference type="EMBL" id="QGNW01000007">
    <property type="protein sequence ID" value="RVX20399.1"/>
    <property type="molecule type" value="Genomic_DNA"/>
</dbReference>
<keyword evidence="3" id="KW-0805">Transcription regulation</keyword>
<feature type="domain" description="BHLH" evidence="8">
    <location>
        <begin position="127"/>
        <end position="176"/>
    </location>
</feature>
<dbReference type="GO" id="GO:0006355">
    <property type="term" value="P:regulation of DNA-templated transcription"/>
    <property type="evidence" value="ECO:0007669"/>
    <property type="project" value="UniProtKB-ARBA"/>
</dbReference>
<dbReference type="SMART" id="SM00353">
    <property type="entry name" value="HLH"/>
    <property type="match status" value="1"/>
</dbReference>
<comment type="subcellular location">
    <subcellularLocation>
        <location evidence="1">Nucleus</location>
    </subcellularLocation>
</comment>
<dbReference type="PANTHER" id="PTHR31945">
    <property type="entry name" value="TRANSCRIPTION FACTOR SCREAM2-RELATED"/>
    <property type="match status" value="1"/>
</dbReference>
<keyword evidence="5" id="KW-0804">Transcription</keyword>
<dbReference type="InterPro" id="IPR011598">
    <property type="entry name" value="bHLH_dom"/>
</dbReference>
<dbReference type="GO" id="GO:0046983">
    <property type="term" value="F:protein dimerization activity"/>
    <property type="evidence" value="ECO:0007669"/>
    <property type="project" value="InterPro"/>
</dbReference>
<evidence type="ECO:0000256" key="1">
    <source>
        <dbReference type="ARBA" id="ARBA00004123"/>
    </source>
</evidence>
<dbReference type="Proteomes" id="UP000288805">
    <property type="component" value="Unassembled WGS sequence"/>
</dbReference>
<evidence type="ECO:0000313" key="9">
    <source>
        <dbReference type="EMBL" id="RVX20399.1"/>
    </source>
</evidence>
<dbReference type="PROSITE" id="PS50888">
    <property type="entry name" value="BHLH"/>
    <property type="match status" value="1"/>
</dbReference>
<dbReference type="GO" id="GO:0003677">
    <property type="term" value="F:DNA binding"/>
    <property type="evidence" value="ECO:0007669"/>
    <property type="project" value="UniProtKB-KW"/>
</dbReference>
<organism evidence="9 10">
    <name type="scientific">Vitis vinifera</name>
    <name type="common">Grape</name>
    <dbReference type="NCBI Taxonomy" id="29760"/>
    <lineage>
        <taxon>Eukaryota</taxon>
        <taxon>Viridiplantae</taxon>
        <taxon>Streptophyta</taxon>
        <taxon>Embryophyta</taxon>
        <taxon>Tracheophyta</taxon>
        <taxon>Spermatophyta</taxon>
        <taxon>Magnoliopsida</taxon>
        <taxon>eudicotyledons</taxon>
        <taxon>Gunneridae</taxon>
        <taxon>Pentapetalae</taxon>
        <taxon>rosids</taxon>
        <taxon>Vitales</taxon>
        <taxon>Vitaceae</taxon>
        <taxon>Viteae</taxon>
        <taxon>Vitis</taxon>
    </lineage>
</organism>
<name>A0A438KGR9_VITVI</name>
<dbReference type="SUPFAM" id="SSF47459">
    <property type="entry name" value="HLH, helix-loop-helix DNA-binding domain"/>
    <property type="match status" value="1"/>
</dbReference>
<keyword evidence="4" id="KW-0238">DNA-binding</keyword>
<reference evidence="9 10" key="1">
    <citation type="journal article" date="2018" name="PLoS Genet.">
        <title>Population sequencing reveals clonal diversity and ancestral inbreeding in the grapevine cultivar Chardonnay.</title>
        <authorList>
            <person name="Roach M.J."/>
            <person name="Johnson D.L."/>
            <person name="Bohlmann J."/>
            <person name="van Vuuren H.J."/>
            <person name="Jones S.J."/>
            <person name="Pretorius I.S."/>
            <person name="Schmidt S.A."/>
            <person name="Borneman A.R."/>
        </authorList>
    </citation>
    <scope>NUCLEOTIDE SEQUENCE [LARGE SCALE GENOMIC DNA]</scope>
    <source>
        <strain evidence="10">cv. Chardonnay</strain>
        <tissue evidence="9">Leaf</tissue>
    </source>
</reference>
<dbReference type="InterPro" id="IPR036638">
    <property type="entry name" value="HLH_DNA-bd_sf"/>
</dbReference>
<sequence>MDRRDASAGTLPNVTDFGFHDFINEPNFEQLIELIRGESADSLVKFCPNYDCEHMNGCLDDNQFGSSVGELFEFDPATATATATVSNPDSVIDSLPSIVGEMKGGEEMDGEDSSGNTTTTPTKGTKVDRSRTLISERRRRVRMKEKLYALRSLVPNITKMDKASIVGDAVLYVQQLQIQAKKLKAEIAGLESSLVLGAERYNGLVEIPKKIQIARSHHPMCGKIFQMDVFQVEERGFYVRLACNRGERVAVSLYKALESLTGFNIQSSNLATFSETFVLTFTLNVRECDESMNLPNLKLWLTGALLNQGFEFKTLPSS</sequence>
<evidence type="ECO:0000259" key="8">
    <source>
        <dbReference type="PROSITE" id="PS50888"/>
    </source>
</evidence>
<gene>
    <name evidence="9" type="primary">FIT_0</name>
    <name evidence="9" type="ORF">CK203_004713</name>
</gene>
<dbReference type="GO" id="GO:0005634">
    <property type="term" value="C:nucleus"/>
    <property type="evidence" value="ECO:0007669"/>
    <property type="project" value="UniProtKB-SubCell"/>
</dbReference>